<dbReference type="Proteomes" id="UP000700334">
    <property type="component" value="Unassembled WGS sequence"/>
</dbReference>
<reference evidence="1" key="1">
    <citation type="journal article" date="2021" name="Evol. Appl.">
        <title>The genome of the Pyrenean desman and the effects of bottlenecks and inbreeding on the genomic landscape of an endangered species.</title>
        <authorList>
            <person name="Escoda L."/>
            <person name="Castresana J."/>
        </authorList>
    </citation>
    <scope>NUCLEOTIDE SEQUENCE</scope>
    <source>
        <strain evidence="1">IBE-C5619</strain>
    </source>
</reference>
<evidence type="ECO:0000313" key="2">
    <source>
        <dbReference type="Proteomes" id="UP000700334"/>
    </source>
</evidence>
<accession>A0A8J6DRR2</accession>
<organism evidence="1 2">
    <name type="scientific">Galemys pyrenaicus</name>
    <name type="common">Iberian desman</name>
    <name type="synonym">Pyrenean desman</name>
    <dbReference type="NCBI Taxonomy" id="202257"/>
    <lineage>
        <taxon>Eukaryota</taxon>
        <taxon>Metazoa</taxon>
        <taxon>Chordata</taxon>
        <taxon>Craniata</taxon>
        <taxon>Vertebrata</taxon>
        <taxon>Euteleostomi</taxon>
        <taxon>Mammalia</taxon>
        <taxon>Eutheria</taxon>
        <taxon>Laurasiatheria</taxon>
        <taxon>Eulipotyphla</taxon>
        <taxon>Talpidae</taxon>
        <taxon>Galemys</taxon>
    </lineage>
</organism>
<dbReference type="InterPro" id="IPR035992">
    <property type="entry name" value="Ricin_B-like_lectins"/>
</dbReference>
<dbReference type="Gene3D" id="2.80.10.50">
    <property type="match status" value="1"/>
</dbReference>
<dbReference type="AlphaFoldDB" id="A0A8J6DRR2"/>
<dbReference type="PROSITE" id="PS50231">
    <property type="entry name" value="RICIN_B_LECTIN"/>
    <property type="match status" value="1"/>
</dbReference>
<dbReference type="OrthoDB" id="330637at2759"/>
<proteinExistence type="predicted"/>
<comment type="caution">
    <text evidence="1">The sequence shown here is derived from an EMBL/GenBank/DDBJ whole genome shotgun (WGS) entry which is preliminary data.</text>
</comment>
<protein>
    <submittedName>
        <fullName evidence="1">Polypeptide N-acetylgalactosaminyltransferase 1</fullName>
    </submittedName>
</protein>
<dbReference type="SUPFAM" id="SSF50370">
    <property type="entry name" value="Ricin B-like lectins"/>
    <property type="match status" value="1"/>
</dbReference>
<name>A0A8J6DRR2_GALPY</name>
<dbReference type="EMBL" id="JAGFMF010011638">
    <property type="protein sequence ID" value="KAG8518244.1"/>
    <property type="molecule type" value="Genomic_DNA"/>
</dbReference>
<evidence type="ECO:0000313" key="1">
    <source>
        <dbReference type="EMBL" id="KAG8518244.1"/>
    </source>
</evidence>
<keyword evidence="2" id="KW-1185">Reference proteome</keyword>
<sequence length="79" mass="9314">MLKCHHLKGNQLWEYDPNQDLEFRSPYHKSMKLTLQHVNSNQCLDKATEEDSQVPSIRDCSGSRSQQWLLRNVTLPEIF</sequence>
<gene>
    <name evidence="1" type="ORF">J0S82_005431</name>
</gene>